<keyword evidence="4 5" id="KW-0274">FAD</keyword>
<dbReference type="RefSeq" id="WP_068019852.1">
    <property type="nucleotide sequence ID" value="NZ_QQAZ01000013.1"/>
</dbReference>
<feature type="domain" description="Acyl-CoA dehydrogenase/oxidase N-terminal" evidence="8">
    <location>
        <begin position="5"/>
        <end position="108"/>
    </location>
</feature>
<keyword evidence="10" id="KW-1185">Reference proteome</keyword>
<dbReference type="PANTHER" id="PTHR43884:SF12">
    <property type="entry name" value="ISOVALERYL-COA DEHYDROGENASE, MITOCHONDRIAL-RELATED"/>
    <property type="match status" value="1"/>
</dbReference>
<dbReference type="InterPro" id="IPR036250">
    <property type="entry name" value="AcylCo_DH-like_C"/>
</dbReference>
<evidence type="ECO:0000256" key="4">
    <source>
        <dbReference type="ARBA" id="ARBA00022827"/>
    </source>
</evidence>
<evidence type="ECO:0000256" key="3">
    <source>
        <dbReference type="ARBA" id="ARBA00022630"/>
    </source>
</evidence>
<dbReference type="AlphaFoldDB" id="A0A370GPL6"/>
<dbReference type="SUPFAM" id="SSF47203">
    <property type="entry name" value="Acyl-CoA dehydrogenase C-terminal domain-like"/>
    <property type="match status" value="1"/>
</dbReference>
<dbReference type="SUPFAM" id="SSF56645">
    <property type="entry name" value="Acyl-CoA dehydrogenase NM domain-like"/>
    <property type="match status" value="1"/>
</dbReference>
<dbReference type="InterPro" id="IPR006091">
    <property type="entry name" value="Acyl-CoA_Oxase/DH_mid-dom"/>
</dbReference>
<dbReference type="STRING" id="1210089.GCA_001613165_03043"/>
<dbReference type="Pfam" id="PF00441">
    <property type="entry name" value="Acyl-CoA_dh_1"/>
    <property type="match status" value="1"/>
</dbReference>
<accession>A0A370GPL6</accession>
<dbReference type="PIRSF" id="PIRSF016578">
    <property type="entry name" value="HsaA"/>
    <property type="match status" value="1"/>
</dbReference>
<comment type="cofactor">
    <cofactor evidence="1 5">
        <name>FAD</name>
        <dbReference type="ChEBI" id="CHEBI:57692"/>
    </cofactor>
</comment>
<dbReference type="Gene3D" id="1.20.140.10">
    <property type="entry name" value="Butyryl-CoA Dehydrogenase, subunit A, domain 3"/>
    <property type="match status" value="1"/>
</dbReference>
<dbReference type="PANTHER" id="PTHR43884">
    <property type="entry name" value="ACYL-COA DEHYDROGENASE"/>
    <property type="match status" value="1"/>
</dbReference>
<evidence type="ECO:0000256" key="2">
    <source>
        <dbReference type="ARBA" id="ARBA00009347"/>
    </source>
</evidence>
<feature type="domain" description="Acyl-CoA dehydrogenase/oxidase C-terminal" evidence="6">
    <location>
        <begin position="217"/>
        <end position="373"/>
    </location>
</feature>
<dbReference type="Pfam" id="PF02770">
    <property type="entry name" value="Acyl-CoA_dh_M"/>
    <property type="match status" value="1"/>
</dbReference>
<proteinExistence type="inferred from homology"/>
<dbReference type="InterPro" id="IPR013786">
    <property type="entry name" value="AcylCoA_DH/ox_N"/>
</dbReference>
<evidence type="ECO:0000313" key="10">
    <source>
        <dbReference type="Proteomes" id="UP000255355"/>
    </source>
</evidence>
<dbReference type="Pfam" id="PF02771">
    <property type="entry name" value="Acyl-CoA_dh_N"/>
    <property type="match status" value="1"/>
</dbReference>
<sequence length="385" mass="42190">MGDIVEQARHFGRTVLAAAPAPDVETVYDDRHPLWEQFRSADLADWWVPAEYGGRGVGLCESVNVVSELSYHDAGFAFAAFLPILASRMLELYGPEELARRYLAEMATHGSFAAALGSEAEAGSELARTQTTFRRDGDVLHINGDKQFSTNLAFARFCLVLARDVDNPRDFALILVPSDSPGFVVGQRWPMSGLHGTATYPATFTDCVVPAANRLSGNGIRILEVGLDASRILMASIAIGLTRRIRDLSMDYAASKRLGGQPLNRNAVFGARMGQLEMELETMKAQCRCAAAEYDDIYQRSDRAAVFYADGVLKSAIVAKMHCGQVGWRVASRASEAFGGLGYTAGHDIQRCLRDMRHIAIVEGGDDVLRELLYGRYVKRASRRG</sequence>
<name>A0A370GPL6_9NOCA</name>
<keyword evidence="5" id="KW-0560">Oxidoreductase</keyword>
<dbReference type="CDD" id="cd00567">
    <property type="entry name" value="ACAD"/>
    <property type="match status" value="1"/>
</dbReference>
<dbReference type="InterPro" id="IPR037069">
    <property type="entry name" value="AcylCoA_DH/ox_N_sf"/>
</dbReference>
<dbReference type="Gene3D" id="1.10.540.10">
    <property type="entry name" value="Acyl-CoA dehydrogenase/oxidase, N-terminal domain"/>
    <property type="match status" value="1"/>
</dbReference>
<dbReference type="GO" id="GO:0050660">
    <property type="term" value="F:flavin adenine dinucleotide binding"/>
    <property type="evidence" value="ECO:0007669"/>
    <property type="project" value="InterPro"/>
</dbReference>
<evidence type="ECO:0000256" key="5">
    <source>
        <dbReference type="RuleBase" id="RU362125"/>
    </source>
</evidence>
<dbReference type="InterPro" id="IPR009075">
    <property type="entry name" value="AcylCo_DH/oxidase_C"/>
</dbReference>
<gene>
    <name evidence="9" type="ORF">DFR68_11319</name>
</gene>
<keyword evidence="3 5" id="KW-0285">Flavoprotein</keyword>
<evidence type="ECO:0000313" key="9">
    <source>
        <dbReference type="EMBL" id="RDI45250.1"/>
    </source>
</evidence>
<comment type="caution">
    <text evidence="9">The sequence shown here is derived from an EMBL/GenBank/DDBJ whole genome shotgun (WGS) entry which is preliminary data.</text>
</comment>
<dbReference type="EMBL" id="QQAZ01000013">
    <property type="protein sequence ID" value="RDI45250.1"/>
    <property type="molecule type" value="Genomic_DNA"/>
</dbReference>
<dbReference type="InterPro" id="IPR046373">
    <property type="entry name" value="Acyl-CoA_Oxase/DH_mid-dom_sf"/>
</dbReference>
<reference evidence="9 10" key="1">
    <citation type="submission" date="2018-07" db="EMBL/GenBank/DDBJ databases">
        <title>Genomic Encyclopedia of Type Strains, Phase IV (KMG-IV): sequencing the most valuable type-strain genomes for metagenomic binning, comparative biology and taxonomic classification.</title>
        <authorList>
            <person name="Goeker M."/>
        </authorList>
    </citation>
    <scope>NUCLEOTIDE SEQUENCE [LARGE SCALE GENOMIC DNA]</scope>
    <source>
        <strain evidence="9 10">DSM 44952</strain>
    </source>
</reference>
<comment type="similarity">
    <text evidence="2 5">Belongs to the acyl-CoA dehydrogenase family.</text>
</comment>
<evidence type="ECO:0000259" key="6">
    <source>
        <dbReference type="Pfam" id="PF00441"/>
    </source>
</evidence>
<feature type="domain" description="Acyl-CoA oxidase/dehydrogenase middle" evidence="7">
    <location>
        <begin position="117"/>
        <end position="207"/>
    </location>
</feature>
<evidence type="ECO:0000256" key="1">
    <source>
        <dbReference type="ARBA" id="ARBA00001974"/>
    </source>
</evidence>
<organism evidence="9 10">
    <name type="scientific">Nocardia mexicana</name>
    <dbReference type="NCBI Taxonomy" id="279262"/>
    <lineage>
        <taxon>Bacteria</taxon>
        <taxon>Bacillati</taxon>
        <taxon>Actinomycetota</taxon>
        <taxon>Actinomycetes</taxon>
        <taxon>Mycobacteriales</taxon>
        <taxon>Nocardiaceae</taxon>
        <taxon>Nocardia</taxon>
    </lineage>
</organism>
<dbReference type="GO" id="GO:0003995">
    <property type="term" value="F:acyl-CoA dehydrogenase activity"/>
    <property type="evidence" value="ECO:0007669"/>
    <property type="project" value="TreeGrafter"/>
</dbReference>
<evidence type="ECO:0000259" key="7">
    <source>
        <dbReference type="Pfam" id="PF02770"/>
    </source>
</evidence>
<dbReference type="OrthoDB" id="3504175at2"/>
<protein>
    <submittedName>
        <fullName evidence="9">Alkylation response protein AidB-like acyl-CoA dehydrogenase</fullName>
    </submittedName>
</protein>
<dbReference type="Gene3D" id="2.40.110.10">
    <property type="entry name" value="Butyryl-CoA Dehydrogenase, subunit A, domain 2"/>
    <property type="match status" value="1"/>
</dbReference>
<dbReference type="Proteomes" id="UP000255355">
    <property type="component" value="Unassembled WGS sequence"/>
</dbReference>
<dbReference type="InterPro" id="IPR009100">
    <property type="entry name" value="AcylCoA_DH/oxidase_NM_dom_sf"/>
</dbReference>
<evidence type="ECO:0000259" key="8">
    <source>
        <dbReference type="Pfam" id="PF02771"/>
    </source>
</evidence>